<evidence type="ECO:0000313" key="6">
    <source>
        <dbReference type="Proteomes" id="UP000435649"/>
    </source>
</evidence>
<evidence type="ECO:0000259" key="3">
    <source>
        <dbReference type="Pfam" id="PF00728"/>
    </source>
</evidence>
<dbReference type="SUPFAM" id="SSF51445">
    <property type="entry name" value="(Trans)glycosidases"/>
    <property type="match status" value="1"/>
</dbReference>
<evidence type="ECO:0000259" key="4">
    <source>
        <dbReference type="Pfam" id="PF18088"/>
    </source>
</evidence>
<dbReference type="Pfam" id="PF00728">
    <property type="entry name" value="Glyco_hydro_20"/>
    <property type="match status" value="1"/>
</dbReference>
<dbReference type="CDD" id="cd06565">
    <property type="entry name" value="GH20_GcnA-like"/>
    <property type="match status" value="1"/>
</dbReference>
<dbReference type="InterPro" id="IPR038901">
    <property type="entry name" value="HEXDC-like"/>
</dbReference>
<dbReference type="AlphaFoldDB" id="A0A844FYR7"/>
<organism evidence="5 6">
    <name type="scientific">Victivallis lenta</name>
    <dbReference type="NCBI Taxonomy" id="2606640"/>
    <lineage>
        <taxon>Bacteria</taxon>
        <taxon>Pseudomonadati</taxon>
        <taxon>Lentisphaerota</taxon>
        <taxon>Lentisphaeria</taxon>
        <taxon>Victivallales</taxon>
        <taxon>Victivallaceae</taxon>
        <taxon>Victivallis</taxon>
    </lineage>
</organism>
<dbReference type="Gene3D" id="1.20.120.670">
    <property type="entry name" value="N-acetyl-b-d-glucoasminidase"/>
    <property type="match status" value="1"/>
</dbReference>
<dbReference type="InterPro" id="IPR041063">
    <property type="entry name" value="Glyco_H_20C_C"/>
</dbReference>
<dbReference type="GO" id="GO:0004563">
    <property type="term" value="F:beta-N-acetylhexosaminidase activity"/>
    <property type="evidence" value="ECO:0007669"/>
    <property type="project" value="UniProtKB-ARBA"/>
</dbReference>
<keyword evidence="6" id="KW-1185">Reference proteome</keyword>
<evidence type="ECO:0000313" key="5">
    <source>
        <dbReference type="EMBL" id="MST95795.1"/>
    </source>
</evidence>
<comment type="similarity">
    <text evidence="1">Belongs to the glycosyl hydrolase 20 family.</text>
</comment>
<proteinExistence type="inferred from homology"/>
<feature type="domain" description="Glycoside hydrolase family 20 catalytic" evidence="3">
    <location>
        <begin position="143"/>
        <end position="313"/>
    </location>
</feature>
<dbReference type="RefSeq" id="WP_154416813.1">
    <property type="nucleotide sequence ID" value="NZ_VUNS01000001.1"/>
</dbReference>
<feature type="domain" description="Glycoside Hydrolase 20C C-terminal" evidence="4">
    <location>
        <begin position="443"/>
        <end position="606"/>
    </location>
</feature>
<dbReference type="Gene3D" id="3.20.20.80">
    <property type="entry name" value="Glycosidases"/>
    <property type="match status" value="1"/>
</dbReference>
<reference evidence="5 6" key="1">
    <citation type="submission" date="2019-08" db="EMBL/GenBank/DDBJ databases">
        <title>In-depth cultivation of the pig gut microbiome towards novel bacterial diversity and tailored functional studies.</title>
        <authorList>
            <person name="Wylensek D."/>
            <person name="Hitch T.C.A."/>
            <person name="Clavel T."/>
        </authorList>
    </citation>
    <scope>NUCLEOTIDE SEQUENCE [LARGE SCALE GENOMIC DNA]</scope>
    <source>
        <strain evidence="5 6">BBE-744-WT-12</strain>
    </source>
</reference>
<dbReference type="GO" id="GO:0005975">
    <property type="term" value="P:carbohydrate metabolic process"/>
    <property type="evidence" value="ECO:0007669"/>
    <property type="project" value="InterPro"/>
</dbReference>
<dbReference type="EMBL" id="VUNS01000001">
    <property type="protein sequence ID" value="MST95795.1"/>
    <property type="molecule type" value="Genomic_DNA"/>
</dbReference>
<dbReference type="PANTHER" id="PTHR21040:SF8">
    <property type="entry name" value="BCDNA.GH04120"/>
    <property type="match status" value="1"/>
</dbReference>
<evidence type="ECO:0000256" key="1">
    <source>
        <dbReference type="ARBA" id="ARBA00006285"/>
    </source>
</evidence>
<accession>A0A844FYR7</accession>
<dbReference type="Pfam" id="PF18088">
    <property type="entry name" value="Glyco_H_20C_C"/>
    <property type="match status" value="1"/>
</dbReference>
<evidence type="ECO:0000256" key="2">
    <source>
        <dbReference type="ARBA" id="ARBA00022801"/>
    </source>
</evidence>
<comment type="caution">
    <text evidence="5">The sequence shown here is derived from an EMBL/GenBank/DDBJ whole genome shotgun (WGS) entry which is preliminary data.</text>
</comment>
<name>A0A844FYR7_9BACT</name>
<dbReference type="PANTHER" id="PTHR21040">
    <property type="entry name" value="BCDNA.GH04120"/>
    <property type="match status" value="1"/>
</dbReference>
<keyword evidence="2" id="KW-0378">Hydrolase</keyword>
<dbReference type="Proteomes" id="UP000435649">
    <property type="component" value="Unassembled WGS sequence"/>
</dbReference>
<dbReference type="InterPro" id="IPR017853">
    <property type="entry name" value="GH"/>
</dbReference>
<protein>
    <submittedName>
        <fullName evidence="5">Beta-N-acetylhexosaminidase</fullName>
    </submittedName>
</protein>
<dbReference type="InterPro" id="IPR015883">
    <property type="entry name" value="Glyco_hydro_20_cat"/>
</dbReference>
<sequence>MAQVSRLVWRSTDVPEELHTLLATLEEEYPVSGFGRGLKLKAKRVKGDGTVSRVTRSPGEVLLEYNSIAGAARGIGAALAKIECKESTPFKTLGIMLDVSRNMVMTVDHLKMWFRRLALSGYNMIMLYTEDTYELPDEPFFGHLRGAYTLEEIRELDEYAKCLGIELVGCIQTLGHLEQIIKWGGAYDKVRDTASVLLVDEPKTYALIEKMIAFWSEALGSRRIHIGMDETHDLGRGRFLDKFGYESGFELFNRHLGKVNELCKKAGLAPMIWSDMYFRLSNADQNYYDLEHPIPDSVRKKIPQNVQLVYWDYYHEDAAMYEAMIKRHRDIGFEPVMGSGIWTWTRLWYDHAKTEKTAVPCIQACRKQKVSELFFTMWGDNGAYCNYDSSLAGIIYCADLAYGVPANDPDKFTSKRFAAVCQSSYEAHLVASKIEAADEYGCNPALMLWDDPLLGVLFDDCRRRNPEFDLELSDRYDEMLRKLLPYQEECFAGDFEHIINALQLLLLKLELRGALEAAYDRDDRIALRQIAVSLIPSVIAAVWEFDASFRRQWMRTAKPFGLEVIQARNAVQAARLEETALRIREYLDGTVASIEELDARLSPAEKTTNALYTYNRVATGSTGL</sequence>
<gene>
    <name evidence="5" type="ORF">FYJ85_01890</name>
</gene>